<dbReference type="GeneID" id="123141823"/>
<dbReference type="PaxDb" id="4565-Traes_6DL_54527F2E6.1"/>
<feature type="transmembrane region" description="Helical" evidence="14">
    <location>
        <begin position="144"/>
        <end position="166"/>
    </location>
</feature>
<feature type="transmembrane region" description="Helical" evidence="14">
    <location>
        <begin position="400"/>
        <end position="419"/>
    </location>
</feature>
<dbReference type="GO" id="GO:0009941">
    <property type="term" value="C:chloroplast envelope"/>
    <property type="evidence" value="ECO:0007669"/>
    <property type="project" value="UniProtKB-SubCell"/>
</dbReference>
<dbReference type="GO" id="GO:0006813">
    <property type="term" value="P:potassium ion transport"/>
    <property type="evidence" value="ECO:0007669"/>
    <property type="project" value="UniProtKB-KW"/>
</dbReference>
<dbReference type="Gramene" id="TraesROB_scaffold_061539_01G000300.1">
    <property type="protein sequence ID" value="TraesROB_scaffold_061539_01G000300.1"/>
    <property type="gene ID" value="TraesROB_scaffold_061539_01G000300"/>
</dbReference>
<dbReference type="Pfam" id="PF00999">
    <property type="entry name" value="Na_H_Exchanger"/>
    <property type="match status" value="1"/>
</dbReference>
<dbReference type="Gramene" id="TraesJUL6D03G03798490.1">
    <property type="protein sequence ID" value="TraesJUL6D03G03798490.1"/>
    <property type="gene ID" value="TraesJUL6D03G03798490"/>
</dbReference>
<feature type="transmembrane region" description="Helical" evidence="14">
    <location>
        <begin position="217"/>
        <end position="241"/>
    </location>
</feature>
<dbReference type="RefSeq" id="XP_044416827.1">
    <property type="nucleotide sequence ID" value="XM_044560892.1"/>
</dbReference>
<keyword evidence="11 14" id="KW-0472">Membrane</keyword>
<feature type="domain" description="Cation/H(+) antiporter central" evidence="16">
    <location>
        <begin position="506"/>
        <end position="645"/>
    </location>
</feature>
<dbReference type="Gramene" id="TraesNOR6D03G03806150.1">
    <property type="protein sequence ID" value="TraesNOR6D03G03806150.1"/>
    <property type="gene ID" value="TraesNOR6D03G03806150"/>
</dbReference>
<dbReference type="GO" id="GO:0012505">
    <property type="term" value="C:endomembrane system"/>
    <property type="evidence" value="ECO:0000318"/>
    <property type="project" value="GO_Central"/>
</dbReference>
<dbReference type="GO" id="GO:0098662">
    <property type="term" value="P:inorganic cation transmembrane transport"/>
    <property type="evidence" value="ECO:0000318"/>
    <property type="project" value="GO_Central"/>
</dbReference>
<protein>
    <submittedName>
        <fullName evidence="18">Uncharacterized protein</fullName>
    </submittedName>
</protein>
<dbReference type="Gene3D" id="1.20.1530.20">
    <property type="match status" value="1"/>
</dbReference>
<dbReference type="GO" id="GO:0006885">
    <property type="term" value="P:regulation of pH"/>
    <property type="evidence" value="ECO:0000318"/>
    <property type="project" value="GO_Central"/>
</dbReference>
<dbReference type="Gramene" id="TraesCLE_scaffold_055248_01G000100.1">
    <property type="protein sequence ID" value="TraesCLE_scaffold_055248_01G000100.1"/>
    <property type="gene ID" value="TraesCLE_scaffold_055248_01G000100"/>
</dbReference>
<dbReference type="Gramene" id="TraesJAG6D03G03748320.1">
    <property type="protein sequence ID" value="TraesJAG6D03G03748320.1"/>
    <property type="gene ID" value="TraesJAG6D03G03748320"/>
</dbReference>
<feature type="transmembrane region" description="Helical" evidence="14">
    <location>
        <begin position="48"/>
        <end position="67"/>
    </location>
</feature>
<dbReference type="Gramene" id="TraesSYM6D03G03713290.1">
    <property type="protein sequence ID" value="TraesSYM6D03G03713290.1"/>
    <property type="gene ID" value="TraesSYM6D03G03713290"/>
</dbReference>
<feature type="transmembrane region" description="Helical" evidence="14">
    <location>
        <begin position="339"/>
        <end position="356"/>
    </location>
</feature>
<evidence type="ECO:0000256" key="10">
    <source>
        <dbReference type="ARBA" id="ARBA00023065"/>
    </source>
</evidence>
<evidence type="ECO:0000256" key="8">
    <source>
        <dbReference type="ARBA" id="ARBA00022958"/>
    </source>
</evidence>
<comment type="subcellular location">
    <subcellularLocation>
        <location evidence="3">Membrane</location>
        <topology evidence="3">Multi-pass membrane protein</topology>
    </subcellularLocation>
    <subcellularLocation>
        <location evidence="2">Plastid</location>
        <location evidence="2">Chloroplast envelope</location>
    </subcellularLocation>
</comment>
<dbReference type="GO" id="GO:1902600">
    <property type="term" value="P:proton transmembrane transport"/>
    <property type="evidence" value="ECO:0007669"/>
    <property type="project" value="InterPro"/>
</dbReference>
<evidence type="ECO:0000256" key="14">
    <source>
        <dbReference type="SAM" id="Phobius"/>
    </source>
</evidence>
<evidence type="ECO:0000313" key="19">
    <source>
        <dbReference type="Proteomes" id="UP000019116"/>
    </source>
</evidence>
<gene>
    <name evidence="18" type="primary">LOC123141823</name>
</gene>
<evidence type="ECO:0000256" key="2">
    <source>
        <dbReference type="ARBA" id="ARBA00004119"/>
    </source>
</evidence>
<name>A0A3B6QKC7_WHEAT</name>
<reference evidence="18" key="1">
    <citation type="submission" date="2018-08" db="EMBL/GenBank/DDBJ databases">
        <authorList>
            <person name="Rossello M."/>
        </authorList>
    </citation>
    <scope>NUCLEOTIDE SEQUENCE [LARGE SCALE GENOMIC DNA]</scope>
    <source>
        <strain evidence="18">cv. Chinese Spring</strain>
    </source>
</reference>
<evidence type="ECO:0000256" key="9">
    <source>
        <dbReference type="ARBA" id="ARBA00022989"/>
    </source>
</evidence>
<dbReference type="InterPro" id="IPR057290">
    <property type="entry name" value="CHX17_C"/>
</dbReference>
<evidence type="ECO:0000256" key="13">
    <source>
        <dbReference type="SAM" id="MobiDB-lite"/>
    </source>
</evidence>
<reference evidence="18" key="2">
    <citation type="submission" date="2018-10" db="UniProtKB">
        <authorList>
            <consortium name="EnsemblPlants"/>
        </authorList>
    </citation>
    <scope>IDENTIFICATION</scope>
</reference>
<keyword evidence="6 14" id="KW-0812">Transmembrane</keyword>
<dbReference type="Gramene" id="TraesLAC6D03G03715940.1">
    <property type="protein sequence ID" value="TraesLAC6D03G03715940.1"/>
    <property type="gene ID" value="TraesLAC6D03G03715940"/>
</dbReference>
<dbReference type="Pfam" id="PF23256">
    <property type="entry name" value="CHX17_2nd"/>
    <property type="match status" value="1"/>
</dbReference>
<dbReference type="InterPro" id="IPR038770">
    <property type="entry name" value="Na+/solute_symporter_sf"/>
</dbReference>
<feature type="transmembrane region" description="Helical" evidence="14">
    <location>
        <begin position="368"/>
        <end position="394"/>
    </location>
</feature>
<dbReference type="Proteomes" id="UP000019116">
    <property type="component" value="Chromosome 6D"/>
</dbReference>
<dbReference type="OrthoDB" id="2687058at2759"/>
<evidence type="ECO:0000256" key="12">
    <source>
        <dbReference type="ARBA" id="ARBA00038341"/>
    </source>
</evidence>
<keyword evidence="10" id="KW-0406">Ion transport</keyword>
<dbReference type="InterPro" id="IPR050794">
    <property type="entry name" value="CPA2_transporter"/>
</dbReference>
<accession>A0A3B6QKC7</accession>
<evidence type="ECO:0000259" key="16">
    <source>
        <dbReference type="Pfam" id="PF23256"/>
    </source>
</evidence>
<feature type="transmembrane region" description="Helical" evidence="14">
    <location>
        <begin position="431"/>
        <end position="453"/>
    </location>
</feature>
<dbReference type="OMA" id="QQFKHIS"/>
<feature type="transmembrane region" description="Helical" evidence="14">
    <location>
        <begin position="293"/>
        <end position="319"/>
    </location>
</feature>
<evidence type="ECO:0000259" key="17">
    <source>
        <dbReference type="Pfam" id="PF23259"/>
    </source>
</evidence>
<dbReference type="PANTHER" id="PTHR32468">
    <property type="entry name" value="CATION/H + ANTIPORTER"/>
    <property type="match status" value="1"/>
</dbReference>
<dbReference type="Gramene" id="TraesWEE_scaffold_039202_01G000400.1">
    <property type="protein sequence ID" value="TraesWEE_scaffold_039202_01G000400.1"/>
    <property type="gene ID" value="TraesWEE_scaffold_039202_01G000400"/>
</dbReference>
<dbReference type="Gramene" id="TraesCAD_scaffold_058768_01G000300.1">
    <property type="protein sequence ID" value="TraesCAD_scaffold_058768_01G000300.1"/>
    <property type="gene ID" value="TraesCAD_scaffold_058768_01G000300"/>
</dbReference>
<evidence type="ECO:0000256" key="6">
    <source>
        <dbReference type="ARBA" id="ARBA00022692"/>
    </source>
</evidence>
<evidence type="ECO:0000256" key="7">
    <source>
        <dbReference type="ARBA" id="ARBA00022946"/>
    </source>
</evidence>
<dbReference type="Pfam" id="PF23259">
    <property type="entry name" value="CHX17_C"/>
    <property type="match status" value="1"/>
</dbReference>
<evidence type="ECO:0000256" key="4">
    <source>
        <dbReference type="ARBA" id="ARBA00022448"/>
    </source>
</evidence>
<dbReference type="GO" id="GO:0016020">
    <property type="term" value="C:membrane"/>
    <property type="evidence" value="ECO:0007669"/>
    <property type="project" value="UniProtKB-SubCell"/>
</dbReference>
<evidence type="ECO:0000313" key="18">
    <source>
        <dbReference type="EnsemblPlants" id="TraesCS6D02G290000.1"/>
    </source>
</evidence>
<evidence type="ECO:0000256" key="11">
    <source>
        <dbReference type="ARBA" id="ARBA00023136"/>
    </source>
</evidence>
<evidence type="ECO:0000256" key="3">
    <source>
        <dbReference type="ARBA" id="ARBA00004141"/>
    </source>
</evidence>
<feature type="domain" description="Cation/H+ exchanger transmembrane" evidence="15">
    <location>
        <begin position="66"/>
        <end position="449"/>
    </location>
</feature>
<feature type="domain" description="Cation/H(+) antiporter C-terminal" evidence="17">
    <location>
        <begin position="658"/>
        <end position="808"/>
    </location>
</feature>
<feature type="transmembrane region" description="Helical" evidence="14">
    <location>
        <begin position="79"/>
        <end position="98"/>
    </location>
</feature>
<keyword evidence="7" id="KW-0809">Transit peptide</keyword>
<dbReference type="Gramene" id="TraesLDM6D03G03769180.1">
    <property type="protein sequence ID" value="TraesLDM6D03G03769180.1"/>
    <property type="gene ID" value="TraesLDM6D03G03769180"/>
</dbReference>
<dbReference type="Gramene" id="TraesCS6D02G290000.1">
    <property type="protein sequence ID" value="TraesCS6D02G290000.1"/>
    <property type="gene ID" value="TraesCS6D02G290000"/>
</dbReference>
<dbReference type="Gramene" id="TraesPARA_EIv1.0_2145990.1">
    <property type="protein sequence ID" value="TraesPARA_EIv1.0_2145990.1.CDS"/>
    <property type="gene ID" value="TraesPARA_EIv1.0_2145990"/>
</dbReference>
<keyword evidence="19" id="KW-1185">Reference proteome</keyword>
<organism evidence="18">
    <name type="scientific">Triticum aestivum</name>
    <name type="common">Wheat</name>
    <dbReference type="NCBI Taxonomy" id="4565"/>
    <lineage>
        <taxon>Eukaryota</taxon>
        <taxon>Viridiplantae</taxon>
        <taxon>Streptophyta</taxon>
        <taxon>Embryophyta</taxon>
        <taxon>Tracheophyta</taxon>
        <taxon>Spermatophyta</taxon>
        <taxon>Magnoliopsida</taxon>
        <taxon>Liliopsida</taxon>
        <taxon>Poales</taxon>
        <taxon>Poaceae</taxon>
        <taxon>BOP clade</taxon>
        <taxon>Pooideae</taxon>
        <taxon>Triticodae</taxon>
        <taxon>Triticeae</taxon>
        <taxon>Triticinae</taxon>
        <taxon>Triticum</taxon>
    </lineage>
</organism>
<dbReference type="STRING" id="4565.A0A3B6QKC7"/>
<keyword evidence="5" id="KW-0633">Potassium transport</keyword>
<dbReference type="InterPro" id="IPR006153">
    <property type="entry name" value="Cation/H_exchanger_TM"/>
</dbReference>
<keyword evidence="8" id="KW-0630">Potassium</keyword>
<evidence type="ECO:0000256" key="5">
    <source>
        <dbReference type="ARBA" id="ARBA00022538"/>
    </source>
</evidence>
<dbReference type="PANTHER" id="PTHR32468:SF86">
    <property type="entry name" value="OS11G0123600 PROTEIN"/>
    <property type="match status" value="1"/>
</dbReference>
<dbReference type="Gramene" id="TraesARI6D03G03729890.1">
    <property type="protein sequence ID" value="TraesARI6D03G03729890.1"/>
    <property type="gene ID" value="TraesARI6D03G03729890"/>
</dbReference>
<proteinExistence type="inferred from homology"/>
<feature type="transmembrane region" description="Helical" evidence="14">
    <location>
        <begin position="110"/>
        <end position="132"/>
    </location>
</feature>
<sequence>MTTQPAVGDPLSDLWEHLMSPNRTHLSCFYPSKITMSGIWTGDNPLDFSLPLILFQMLLITSTTRAATLLLSPLGLPRYISEILGGFVLGPSVLGRLPHYTDIVFPPRSIFILDSMALLGLVYYSFTIGVEIEVPTITRAGFRSFWFAGASALLPFLIGATTGYVALGTDDSRQNADFVDKLSFPIFLGSTFASTAFSVLARNIAELKLAGTDVGQITLSTALINDTIAWTGLTVATALLYAEDSGLLSSVWTLLSGLVIFGASVLLVRPALVRLAQRATTEGEVIGEERECAVLVGVMVAALVADAGGTHVIFGAFVFGLAVPNGPVGVELVEKVEDYVVGTLLPLFFAMSGLRTDTSKVTSMEAAVLLMVATFAAAVLKVVACIGVAAGFGMPLHDGTSIGLLLNTKGVIELVILNIARNKKIMSDQSFTVLVFMSALITALVSPLLTMVVKPARRLVFYKRRTVAWPQPDAELRVLACVHVPRDAPAAITLVDVLWPSRRSPIAVHALHLIEFAGRASALLLINAAAPAASSSEFSDQGRSHVEMQFKHIAHAFMAYVENHAPGGVLARTMAAVSPYASMHEDITAAAEDQHSALIVLPFHKHRSVDGGMEVSHPAIQSLNASVQSCSPCTVAILVDRSLGNGGTAPSGAGGYRVAALFFGGRDDREVVALATRMARNPAVGLTVIRFVQKGRAGSMTSSEFDALKERKADDGCMREFLDRANAGGGGVEYCERGVFNASEMVAEIRNVEAAGKDLFLVSRTPGATGLTAGMSDWSECPELGPIGDLLVSKDFQTKASVLVVQSYGRAAASAAAAASASSEFAVGEAVLPAPEAIMPATSMGHPPRRPRQHSHSDLML</sequence>
<evidence type="ECO:0000259" key="15">
    <source>
        <dbReference type="Pfam" id="PF00999"/>
    </source>
</evidence>
<dbReference type="GO" id="GO:0015297">
    <property type="term" value="F:antiporter activity"/>
    <property type="evidence" value="ECO:0007669"/>
    <property type="project" value="InterPro"/>
</dbReference>
<dbReference type="InterPro" id="IPR057291">
    <property type="entry name" value="CHX17_2nd"/>
</dbReference>
<comment type="similarity">
    <text evidence="12">Belongs to the monovalent cation:proton antiporter 2 (CPA2) transporter (TC 2.A.37) family. CHX (TC 2.A.37.4) subfamily.</text>
</comment>
<dbReference type="KEGG" id="taes:123141823"/>
<evidence type="ECO:0000256" key="1">
    <source>
        <dbReference type="ARBA" id="ARBA00003198"/>
    </source>
</evidence>
<feature type="transmembrane region" description="Helical" evidence="14">
    <location>
        <begin position="186"/>
        <end position="205"/>
    </location>
</feature>
<dbReference type="AlphaFoldDB" id="A0A3B6QKC7"/>
<feature type="region of interest" description="Disordered" evidence="13">
    <location>
        <begin position="841"/>
        <end position="861"/>
    </location>
</feature>
<dbReference type="Gramene" id="TraesCS6D03G0686500.1">
    <property type="protein sequence ID" value="TraesCS6D03G0686500.1.CDS"/>
    <property type="gene ID" value="TraesCS6D03G0686500"/>
</dbReference>
<comment type="function">
    <text evidence="1">May function as sodium-coupled metabolite transporter across the chloroplast envelope.</text>
</comment>
<dbReference type="SMR" id="A0A3B6QKC7"/>
<dbReference type="Gramene" id="TraesSTA6D03G03758590.1">
    <property type="protein sequence ID" value="TraesSTA6D03G03758590.1"/>
    <property type="gene ID" value="TraesSTA6D03G03758590"/>
</dbReference>
<keyword evidence="9 14" id="KW-1133">Transmembrane helix</keyword>
<dbReference type="EnsemblPlants" id="TraesCS6D02G290000.1">
    <property type="protein sequence ID" value="TraesCS6D02G290000.1"/>
    <property type="gene ID" value="TraesCS6D02G290000"/>
</dbReference>
<feature type="transmembrane region" description="Helical" evidence="14">
    <location>
        <begin position="247"/>
        <end position="272"/>
    </location>
</feature>
<keyword evidence="4" id="KW-0813">Transport</keyword>